<reference evidence="2 3" key="1">
    <citation type="journal article" date="2023" name="G3 (Bethesda)">
        <title>A high-quality reference genome for the fission yeast Schizosaccharomyces osmophilus.</title>
        <authorList>
            <person name="Jia G.S."/>
            <person name="Zhang W.C."/>
            <person name="Liang Y."/>
            <person name="Liu X.H."/>
            <person name="Rhind N."/>
            <person name="Pidoux A."/>
            <person name="Brysch-Herzberg M."/>
            <person name="Du L.L."/>
        </authorList>
    </citation>
    <scope>NUCLEOTIDE SEQUENCE [LARGE SCALE GENOMIC DNA]</scope>
    <source>
        <strain evidence="2 3">CBS 15793</strain>
    </source>
</reference>
<organism evidence="2 3">
    <name type="scientific">Schizosaccharomyces osmophilus</name>
    <dbReference type="NCBI Taxonomy" id="2545709"/>
    <lineage>
        <taxon>Eukaryota</taxon>
        <taxon>Fungi</taxon>
        <taxon>Dikarya</taxon>
        <taxon>Ascomycota</taxon>
        <taxon>Taphrinomycotina</taxon>
        <taxon>Schizosaccharomycetes</taxon>
        <taxon>Schizosaccharomycetales</taxon>
        <taxon>Schizosaccharomycetaceae</taxon>
        <taxon>Schizosaccharomyces</taxon>
    </lineage>
</organism>
<evidence type="ECO:0000313" key="2">
    <source>
        <dbReference type="EMBL" id="WBW72330.1"/>
    </source>
</evidence>
<protein>
    <submittedName>
        <fullName evidence="2">Schizosaccharomyces specific protein</fullName>
    </submittedName>
</protein>
<dbReference type="KEGG" id="som:SOMG_02140"/>
<dbReference type="AlphaFoldDB" id="A0AAE9WA00"/>
<gene>
    <name evidence="2" type="ORF">SOMG_02140</name>
</gene>
<dbReference type="EMBL" id="CP115611">
    <property type="protein sequence ID" value="WBW72330.1"/>
    <property type="molecule type" value="Genomic_DNA"/>
</dbReference>
<accession>A0AAE9WA00</accession>
<dbReference type="Proteomes" id="UP001212411">
    <property type="component" value="Chromosome 1"/>
</dbReference>
<sequence>MEFPVKIEENLIDSYFWNNEDSSGLKQQISDVQKHHSYNKSLRKDIHLSRSELDETRKHLKAQENQLQFEYGEYENELDVFQKKMQVFSTEVLESRFSETLKKKQDDLNSLKTKLMNQEVSAVDYASLVLQTMNH</sequence>
<dbReference type="RefSeq" id="XP_056036573.1">
    <property type="nucleotide sequence ID" value="XM_056180932.1"/>
</dbReference>
<evidence type="ECO:0000256" key="1">
    <source>
        <dbReference type="SAM" id="Coils"/>
    </source>
</evidence>
<proteinExistence type="predicted"/>
<dbReference type="GeneID" id="80875621"/>
<keyword evidence="1" id="KW-0175">Coiled coil</keyword>
<feature type="coiled-coil region" evidence="1">
    <location>
        <begin position="46"/>
        <end position="77"/>
    </location>
</feature>
<name>A0AAE9WA00_9SCHI</name>
<keyword evidence="3" id="KW-1185">Reference proteome</keyword>
<evidence type="ECO:0000313" key="3">
    <source>
        <dbReference type="Proteomes" id="UP001212411"/>
    </source>
</evidence>